<feature type="region of interest" description="Disordered" evidence="1">
    <location>
        <begin position="95"/>
        <end position="171"/>
    </location>
</feature>
<feature type="compositionally biased region" description="Basic and acidic residues" evidence="1">
    <location>
        <begin position="99"/>
        <end position="113"/>
    </location>
</feature>
<dbReference type="eggNOG" id="ENOG5033CWS">
    <property type="taxonomic scope" value="Bacteria"/>
</dbReference>
<gene>
    <name evidence="2" type="ORF">KCH_15090</name>
</gene>
<accession>A0A066Z8U0</accession>
<name>A0A066Z8U0_9ACTN</name>
<evidence type="ECO:0000256" key="1">
    <source>
        <dbReference type="SAM" id="MobiDB-lite"/>
    </source>
</evidence>
<dbReference type="Proteomes" id="UP000027178">
    <property type="component" value="Unassembled WGS sequence"/>
</dbReference>
<dbReference type="OrthoDB" id="3383452at2"/>
<evidence type="ECO:0008006" key="4">
    <source>
        <dbReference type="Google" id="ProtNLM"/>
    </source>
</evidence>
<feature type="compositionally biased region" description="Polar residues" evidence="1">
    <location>
        <begin position="141"/>
        <end position="159"/>
    </location>
</feature>
<evidence type="ECO:0000313" key="2">
    <source>
        <dbReference type="EMBL" id="KDN86721.1"/>
    </source>
</evidence>
<keyword evidence="3" id="KW-1185">Reference proteome</keyword>
<protein>
    <recommendedName>
        <fullName evidence="4">Mucin-2</fullName>
    </recommendedName>
</protein>
<comment type="caution">
    <text evidence="2">The sequence shown here is derived from an EMBL/GenBank/DDBJ whole genome shotgun (WGS) entry which is preliminary data.</text>
</comment>
<reference evidence="2 3" key="1">
    <citation type="submission" date="2014-05" db="EMBL/GenBank/DDBJ databases">
        <title>Draft Genome Sequence of Kitasatospora cheerisanensis KCTC 2395.</title>
        <authorList>
            <person name="Nam D.H."/>
        </authorList>
    </citation>
    <scope>NUCLEOTIDE SEQUENCE [LARGE SCALE GENOMIC DNA]</scope>
    <source>
        <strain evidence="2 3">KCTC 2395</strain>
    </source>
</reference>
<sequence>MPWFKIDDKAHSHPKWLRAGNAAVGLFVRAGSYSAQHLTEGIVPGAVAQLYGTATQAAKLVKVGLWHTSDHDCPRCPQPRGGDYVIHDFFENNRNTTKAQDEANRRAAAERAAKSRAARNANRFAGENAANRARFAGENETNPARNEPQSPDSAAGQDSTSHRTPAEGAAHAHAAAMPYPGTSFGSTGAAAERPAAHPDRLGDLKAAIAAAGLAGIGWSLRESQWEYTRQAVEKVGIPAMVAFAVNSSRLKGPPATAGAWVDGWRSLEPTPDNGVAYLPATVGQLGRPSTTDQRVQDALNLAARFAREETA</sequence>
<dbReference type="PATRIC" id="fig|1348663.4.peg.1448"/>
<dbReference type="HOGENOM" id="CLU_996696_0_0_11"/>
<dbReference type="RefSeq" id="WP_157031931.1">
    <property type="nucleotide sequence ID" value="NZ_KK853997.1"/>
</dbReference>
<organism evidence="2 3">
    <name type="scientific">Kitasatospora cheerisanensis KCTC 2395</name>
    <dbReference type="NCBI Taxonomy" id="1348663"/>
    <lineage>
        <taxon>Bacteria</taxon>
        <taxon>Bacillati</taxon>
        <taxon>Actinomycetota</taxon>
        <taxon>Actinomycetes</taxon>
        <taxon>Kitasatosporales</taxon>
        <taxon>Streptomycetaceae</taxon>
        <taxon>Kitasatospora</taxon>
    </lineage>
</organism>
<dbReference type="EMBL" id="JNBY01000055">
    <property type="protein sequence ID" value="KDN86721.1"/>
    <property type="molecule type" value="Genomic_DNA"/>
</dbReference>
<dbReference type="AlphaFoldDB" id="A0A066Z8U0"/>
<evidence type="ECO:0000313" key="3">
    <source>
        <dbReference type="Proteomes" id="UP000027178"/>
    </source>
</evidence>
<feature type="compositionally biased region" description="Low complexity" evidence="1">
    <location>
        <begin position="118"/>
        <end position="140"/>
    </location>
</feature>
<proteinExistence type="predicted"/>